<feature type="domain" description="Microcin J25-processing protein McjB C-terminal" evidence="1">
    <location>
        <begin position="41"/>
        <end position="118"/>
    </location>
</feature>
<comment type="caution">
    <text evidence="2">The sequence shown here is derived from an EMBL/GenBank/DDBJ whole genome shotgun (WGS) entry which is preliminary data.</text>
</comment>
<gene>
    <name evidence="2" type="ORF">EDD57_12429</name>
</gene>
<name>A0A4R2RQM8_9BACL</name>
<evidence type="ECO:0000313" key="3">
    <source>
        <dbReference type="Proteomes" id="UP000294746"/>
    </source>
</evidence>
<dbReference type="EMBL" id="SLXV01000024">
    <property type="protein sequence ID" value="TCP66450.1"/>
    <property type="molecule type" value="Genomic_DNA"/>
</dbReference>
<dbReference type="InterPro" id="IPR053521">
    <property type="entry name" value="McjB-like"/>
</dbReference>
<evidence type="ECO:0000313" key="2">
    <source>
        <dbReference type="EMBL" id="TCP66450.1"/>
    </source>
</evidence>
<dbReference type="OrthoDB" id="2990245at2"/>
<dbReference type="Pfam" id="PF13471">
    <property type="entry name" value="Transglut_core3"/>
    <property type="match status" value="1"/>
</dbReference>
<proteinExistence type="predicted"/>
<reference evidence="2 3" key="1">
    <citation type="submission" date="2019-03" db="EMBL/GenBank/DDBJ databases">
        <title>Genomic Encyclopedia of Type Strains, Phase IV (KMG-IV): sequencing the most valuable type-strain genomes for metagenomic binning, comparative biology and taxonomic classification.</title>
        <authorList>
            <person name="Goeker M."/>
        </authorList>
    </citation>
    <scope>NUCLEOTIDE SEQUENCE [LARGE SCALE GENOMIC DNA]</scope>
    <source>
        <strain evidence="2 3">DSM 46831</strain>
    </source>
</reference>
<dbReference type="InterPro" id="IPR032708">
    <property type="entry name" value="McjB_C"/>
</dbReference>
<sequence>MIRAWLSLLFASFLIKTQNLERLKPFLIQRKLSCKEAWSFEEAEQAFIQIEQAKRFFISRTACLEQSLALFLFATSQGKSIDWCVGIRLAPFASHAWVEAEGITVRELESVQKYRKILVV</sequence>
<organism evidence="2 3">
    <name type="scientific">Baia soyae</name>
    <dbReference type="NCBI Taxonomy" id="1544746"/>
    <lineage>
        <taxon>Bacteria</taxon>
        <taxon>Bacillati</taxon>
        <taxon>Bacillota</taxon>
        <taxon>Bacilli</taxon>
        <taxon>Bacillales</taxon>
        <taxon>Thermoactinomycetaceae</taxon>
        <taxon>Baia</taxon>
    </lineage>
</organism>
<dbReference type="RefSeq" id="WP_131849077.1">
    <property type="nucleotide sequence ID" value="NZ_SLXV01000024.1"/>
</dbReference>
<protein>
    <submittedName>
        <fullName evidence="2">Transglutaminase superfamily protein</fullName>
    </submittedName>
</protein>
<dbReference type="NCBIfam" id="NF033537">
    <property type="entry name" value="lasso_biosyn_B2"/>
    <property type="match status" value="1"/>
</dbReference>
<dbReference type="Proteomes" id="UP000294746">
    <property type="component" value="Unassembled WGS sequence"/>
</dbReference>
<accession>A0A4R2RQM8</accession>
<keyword evidence="3" id="KW-1185">Reference proteome</keyword>
<dbReference type="AlphaFoldDB" id="A0A4R2RQM8"/>
<evidence type="ECO:0000259" key="1">
    <source>
        <dbReference type="Pfam" id="PF13471"/>
    </source>
</evidence>